<evidence type="ECO:0000259" key="11">
    <source>
        <dbReference type="PROSITE" id="PS51847"/>
    </source>
</evidence>
<protein>
    <recommendedName>
        <fullName evidence="11">SMP-LTD domain-containing protein</fullName>
    </recommendedName>
</protein>
<evidence type="ECO:0000256" key="7">
    <source>
        <dbReference type="ARBA" id="ARBA00023121"/>
    </source>
</evidence>
<dbReference type="KEGG" id="cal:CAALFM_C504050WA"/>
<evidence type="ECO:0000256" key="9">
    <source>
        <dbReference type="SAM" id="MobiDB-lite"/>
    </source>
</evidence>
<dbReference type="STRING" id="237561.A0A1D8PNV5"/>
<evidence type="ECO:0000256" key="10">
    <source>
        <dbReference type="SAM" id="Phobius"/>
    </source>
</evidence>
<dbReference type="AlphaFoldDB" id="A0A1D8PNV5"/>
<gene>
    <name evidence="13" type="ordered locus">CAALFM_C504050WA</name>
    <name evidence="12" type="ordered locus">orf19.8872</name>
</gene>
<feature type="compositionally biased region" description="Low complexity" evidence="9">
    <location>
        <begin position="166"/>
        <end position="182"/>
    </location>
</feature>
<organism evidence="13 14">
    <name type="scientific">Candida albicans (strain SC5314 / ATCC MYA-2876)</name>
    <name type="common">Yeast</name>
    <dbReference type="NCBI Taxonomy" id="237561"/>
    <lineage>
        <taxon>Eukaryota</taxon>
        <taxon>Fungi</taxon>
        <taxon>Dikarya</taxon>
        <taxon>Ascomycota</taxon>
        <taxon>Saccharomycotina</taxon>
        <taxon>Pichiomycetes</taxon>
        <taxon>Debaryomycetaceae</taxon>
        <taxon>Candida/Lodderomyces clade</taxon>
        <taxon>Candida</taxon>
    </lineage>
</organism>
<proteinExistence type="predicted"/>
<keyword evidence="14" id="KW-1185">Reference proteome</keyword>
<dbReference type="SUPFAM" id="SSF50729">
    <property type="entry name" value="PH domain-like"/>
    <property type="match status" value="1"/>
</dbReference>
<feature type="compositionally biased region" description="Polar residues" evidence="9">
    <location>
        <begin position="612"/>
        <end position="631"/>
    </location>
</feature>
<dbReference type="Proteomes" id="UP000000559">
    <property type="component" value="Chromosome 5"/>
</dbReference>
<feature type="region of interest" description="Disordered" evidence="9">
    <location>
        <begin position="572"/>
        <end position="689"/>
    </location>
</feature>
<dbReference type="PROSITE" id="PS51847">
    <property type="entry name" value="SMP"/>
    <property type="match status" value="1"/>
</dbReference>
<dbReference type="InParanoid" id="A0A1D8PNV5"/>
<feature type="domain" description="SMP-LTD" evidence="11">
    <location>
        <begin position="362"/>
        <end position="553"/>
    </location>
</feature>
<dbReference type="GO" id="GO:0005886">
    <property type="term" value="C:plasma membrane"/>
    <property type="evidence" value="ECO:0000314"/>
    <property type="project" value="CGD"/>
</dbReference>
<keyword evidence="7" id="KW-0446">Lipid-binding</keyword>
<evidence type="ECO:0000256" key="4">
    <source>
        <dbReference type="ARBA" id="ARBA00022824"/>
    </source>
</evidence>
<dbReference type="OrthoDB" id="26740at2759"/>
<evidence type="ECO:0000256" key="2">
    <source>
        <dbReference type="ARBA" id="ARBA00022448"/>
    </source>
</evidence>
<evidence type="ECO:0000256" key="1">
    <source>
        <dbReference type="ARBA" id="ARBA00004586"/>
    </source>
</evidence>
<dbReference type="GO" id="GO:0005789">
    <property type="term" value="C:endoplasmic reticulum membrane"/>
    <property type="evidence" value="ECO:0007669"/>
    <property type="project" value="UniProtKB-SubCell"/>
</dbReference>
<keyword evidence="6" id="KW-0445">Lipid transport</keyword>
<feature type="compositionally biased region" description="Basic and acidic residues" evidence="9">
    <location>
        <begin position="43"/>
        <end position="54"/>
    </location>
</feature>
<feature type="compositionally biased region" description="Low complexity" evidence="9">
    <location>
        <begin position="761"/>
        <end position="779"/>
    </location>
</feature>
<keyword evidence="2" id="KW-0813">Transport</keyword>
<feature type="compositionally biased region" description="Low complexity" evidence="9">
    <location>
        <begin position="732"/>
        <end position="743"/>
    </location>
</feature>
<evidence type="ECO:0000313" key="13">
    <source>
        <dbReference type="EMBL" id="AOW29814.1"/>
    </source>
</evidence>
<reference evidence="13 14" key="1">
    <citation type="journal article" date="2004" name="Proc. Natl. Acad. Sci. U.S.A.">
        <title>The diploid genome sequence of Candida albicans.</title>
        <authorList>
            <person name="Jones T."/>
            <person name="Federspiel N.A."/>
            <person name="Chibana H."/>
            <person name="Dungan J."/>
            <person name="Kalman S."/>
            <person name="Magee B.B."/>
            <person name="Newport G."/>
            <person name="Thorstenson Y.R."/>
            <person name="Agabian N."/>
            <person name="Magee P.T."/>
            <person name="Davis R.W."/>
            <person name="Scherer S."/>
        </authorList>
    </citation>
    <scope>NUCLEOTIDE SEQUENCE [LARGE SCALE GENOMIC DNA]</scope>
    <source>
        <strain evidence="14">SC5314 / ATCC MYA-2876</strain>
    </source>
</reference>
<feature type="compositionally biased region" description="Polar residues" evidence="9">
    <location>
        <begin position="670"/>
        <end position="689"/>
    </location>
</feature>
<evidence type="ECO:0000256" key="5">
    <source>
        <dbReference type="ARBA" id="ARBA00022989"/>
    </source>
</evidence>
<dbReference type="Gene3D" id="2.30.29.30">
    <property type="entry name" value="Pleckstrin-homology domain (PH domain)/Phosphotyrosine-binding domain (PTB)"/>
    <property type="match status" value="1"/>
</dbReference>
<keyword evidence="4" id="KW-0256">Endoplasmic reticulum</keyword>
<evidence type="ECO:0000256" key="6">
    <source>
        <dbReference type="ARBA" id="ARBA00023055"/>
    </source>
</evidence>
<dbReference type="InterPro" id="IPR019411">
    <property type="entry name" value="MMM1_dom"/>
</dbReference>
<feature type="region of interest" description="Disordered" evidence="9">
    <location>
        <begin position="110"/>
        <end position="186"/>
    </location>
</feature>
<dbReference type="Pfam" id="PF15413">
    <property type="entry name" value="PH_11"/>
    <property type="match status" value="1"/>
</dbReference>
<evidence type="ECO:0000256" key="8">
    <source>
        <dbReference type="ARBA" id="ARBA00023136"/>
    </source>
</evidence>
<dbReference type="GO" id="GO:0005783">
    <property type="term" value="C:endoplasmic reticulum"/>
    <property type="evidence" value="ECO:0000318"/>
    <property type="project" value="GO_Central"/>
</dbReference>
<dbReference type="InterPro" id="IPR031468">
    <property type="entry name" value="SMP_LBD"/>
</dbReference>
<keyword evidence="5 10" id="KW-1133">Transmembrane helix</keyword>
<dbReference type="PANTHER" id="PTHR13466:SF19">
    <property type="entry name" value="NUCLEUS-VACUOLE JUNCTION PROTEIN 2"/>
    <property type="match status" value="1"/>
</dbReference>
<keyword evidence="3 10" id="KW-0812">Transmembrane</keyword>
<dbReference type="GO" id="GO:0033116">
    <property type="term" value="C:endoplasmic reticulum-Golgi intermediate compartment membrane"/>
    <property type="evidence" value="ECO:0000318"/>
    <property type="project" value="GO_Central"/>
</dbReference>
<reference evidence="13 14" key="2">
    <citation type="journal article" date="2007" name="Genome Biol.">
        <title>Assembly of the Candida albicans genome into sixteen supercontigs aligned on the eight chromosomes.</title>
        <authorList>
            <person name="van het Hoog M."/>
            <person name="Rast T.J."/>
            <person name="Martchenko M."/>
            <person name="Grindle S."/>
            <person name="Dignard D."/>
            <person name="Hogues H."/>
            <person name="Cuomo C."/>
            <person name="Berriman M."/>
            <person name="Scherer S."/>
            <person name="Magee B.B."/>
            <person name="Whiteway M."/>
            <person name="Chibana H."/>
            <person name="Nantel A."/>
            <person name="Magee P.T."/>
        </authorList>
    </citation>
    <scope>GENOME REANNOTATION</scope>
    <source>
        <strain evidence="14">SC5314 / ATCC MYA-2876</strain>
    </source>
</reference>
<feature type="compositionally biased region" description="Low complexity" evidence="9">
    <location>
        <begin position="271"/>
        <end position="296"/>
    </location>
</feature>
<evidence type="ECO:0000256" key="3">
    <source>
        <dbReference type="ARBA" id="ARBA00022692"/>
    </source>
</evidence>
<evidence type="ECO:0000313" key="14">
    <source>
        <dbReference type="Proteomes" id="UP000000559"/>
    </source>
</evidence>
<dbReference type="VEuPathDB" id="FungiDB:C5_04050W_A"/>
<reference evidence="13 14" key="3">
    <citation type="journal article" date="2013" name="Genome Biol.">
        <title>Assembly of a phased diploid Candida albicans genome facilitates allele-specific measurements and provides a simple model for repeat and indel structure.</title>
        <authorList>
            <person name="Muzzey D."/>
            <person name="Schwartz K."/>
            <person name="Weissman J.S."/>
            <person name="Sherlock G."/>
        </authorList>
    </citation>
    <scope>NUCLEOTIDE SEQUENCE [LARGE SCALE GENOMIC DNA]</scope>
    <source>
        <strain evidence="14">SC5314 / ATCC MYA-2876</strain>
    </source>
</reference>
<dbReference type="PANTHER" id="PTHR13466">
    <property type="entry name" value="TEX2 PROTEIN-RELATED"/>
    <property type="match status" value="1"/>
</dbReference>
<feature type="transmembrane region" description="Helical" evidence="10">
    <location>
        <begin position="7"/>
        <end position="28"/>
    </location>
</feature>
<dbReference type="eggNOG" id="KOG2238">
    <property type="taxonomic scope" value="Eukaryota"/>
</dbReference>
<dbReference type="InterPro" id="IPR011993">
    <property type="entry name" value="PH-like_dom_sf"/>
</dbReference>
<accession>A0A1D8PNV5</accession>
<feature type="region of interest" description="Disordered" evidence="9">
    <location>
        <begin position="35"/>
        <end position="54"/>
    </location>
</feature>
<feature type="compositionally biased region" description="Low complexity" evidence="9">
    <location>
        <begin position="650"/>
        <end position="669"/>
    </location>
</feature>
<keyword evidence="8 10" id="KW-0472">Membrane</keyword>
<feature type="compositionally biased region" description="Basic and acidic residues" evidence="9">
    <location>
        <begin position="572"/>
        <end position="583"/>
    </location>
</feature>
<feature type="compositionally biased region" description="Basic and acidic residues" evidence="9">
    <location>
        <begin position="705"/>
        <end position="716"/>
    </location>
</feature>
<feature type="region of interest" description="Disordered" evidence="9">
    <location>
        <begin position="705"/>
        <end position="787"/>
    </location>
</feature>
<name>A0A1D8PNV5_CANAL</name>
<evidence type="ECO:0000313" key="12">
    <source>
        <dbReference type="CGD" id="CAL0000195878"/>
    </source>
</evidence>
<dbReference type="RefSeq" id="XP_710666.2">
    <property type="nucleotide sequence ID" value="XM_705574.2"/>
</dbReference>
<feature type="compositionally biased region" description="Polar residues" evidence="9">
    <location>
        <begin position="250"/>
        <end position="270"/>
    </location>
</feature>
<sequence length="931" mass="104181">MGLVYFLFVYVLGGLTFLPGLVALYFYLAPKSTLSDDNELDEEKPSGELEEKHQSGLEAYKSGWIFVTRDYIESPDEINSNTQSITESNDNKSAYSALYKLVKDSATKKFKDNSQSKKLQPEEKKFLDHDDNDLDELNKDTFALPKDTNSPNPKSYSHHQRHDPQPQHNHQSQNQPQQQIRSSQKKHRYFAVLKHGNLFLYKDQTLKDVKHVIVLAHHFVSIWPRDLTDAQLFTKYSALALINPSKLTDTPFSTNDTFNSTVNTSNGTEISSSTRSSLSSRTTDQQQNSQQQTNNNAPPGTFFIYCENNCDKEDWYFALIRAMKLEKSELPDILNPEKYAETSHFQTKEMINLIQTLYSSEGQLQTKWLNAIIGRWFLAMKNTKHFEDYVYKKLSKKLNKIKKPGFFNQFEITDIQPGKSAPFFTYPKLKEINPDGTVVASCYVTYNGGLSVTIETKVDLTFGTKFTNREVDLVLKITLSKLEGPMLFKLKPPPSGRFWYCYELDPIVNFKIEPLLSSRTLNFNFITNSIEKKFKEAIKESLVYPFWDDIVFFDSSDQLYRAGIWKEPKIDKDETTASEKENTENNQTDNESAGVDEDNSTNKFDDIDAKSELSTSSRSLRNGKFSNTLTDLTKRMKKKSSPSLSNTEDSLSVNTNNTASLSASSATLNKTPSKSDLTASQSPNTNSTLVSSTFKKIGKWYFKDDGSSKKQHDEKLGYTPPEMISSRRAPRKSSSSMTLGSDSTRYTLATEDNKDLPDIESANSTSASVSNTATTAPSSELSNKGTTTTAPVNVISLSNNSTIPSVAVGADATTTAPAPVANSKLTSTPLDNQTPSYNFSRLDNNNEDLSIFSVAYQNAAQIIPSSTPPPLPPRDISDNLSIRSGSLVGEPTISLSQPNSPIRTKTLTRKPPPPKSPLLHAHSPNQDIKDL</sequence>
<feature type="region of interest" description="Disordered" evidence="9">
    <location>
        <begin position="250"/>
        <end position="296"/>
    </location>
</feature>
<dbReference type="GeneID" id="3647735"/>
<dbReference type="GO" id="GO:0008289">
    <property type="term" value="F:lipid binding"/>
    <property type="evidence" value="ECO:0000318"/>
    <property type="project" value="GO_Central"/>
</dbReference>
<dbReference type="FunCoup" id="A0A1D8PNV5">
    <property type="interactions" value="28"/>
</dbReference>
<dbReference type="GO" id="GO:0035621">
    <property type="term" value="P:ER to Golgi ceramide transport"/>
    <property type="evidence" value="ECO:0000318"/>
    <property type="project" value="GO_Central"/>
</dbReference>
<comment type="subcellular location">
    <subcellularLocation>
        <location evidence="1">Endoplasmic reticulum membrane</location>
    </subcellularLocation>
</comment>
<feature type="compositionally biased region" description="Basic and acidic residues" evidence="9">
    <location>
        <begin position="110"/>
        <end position="129"/>
    </location>
</feature>
<dbReference type="CGD" id="CAL0000195878">
    <property type="gene designation" value="orf19.8872"/>
</dbReference>
<dbReference type="CDD" id="cd21675">
    <property type="entry name" value="SMP_TEX2"/>
    <property type="match status" value="1"/>
</dbReference>
<feature type="region of interest" description="Disordered" evidence="9">
    <location>
        <begin position="863"/>
        <end position="931"/>
    </location>
</feature>
<dbReference type="EMBL" id="CP017627">
    <property type="protein sequence ID" value="AOW29814.1"/>
    <property type="molecule type" value="Genomic_DNA"/>
</dbReference>
<dbReference type="Pfam" id="PF10296">
    <property type="entry name" value="MMM1"/>
    <property type="match status" value="1"/>
</dbReference>